<dbReference type="EMBL" id="RBNI01006726">
    <property type="protein sequence ID" value="RUP45816.1"/>
    <property type="molecule type" value="Genomic_DNA"/>
</dbReference>
<reference evidence="5 6" key="1">
    <citation type="journal article" date="2018" name="New Phytol.">
        <title>Phylogenomics of Endogonaceae and evolution of mycorrhizas within Mucoromycota.</title>
        <authorList>
            <person name="Chang Y."/>
            <person name="Desiro A."/>
            <person name="Na H."/>
            <person name="Sandor L."/>
            <person name="Lipzen A."/>
            <person name="Clum A."/>
            <person name="Barry K."/>
            <person name="Grigoriev I.V."/>
            <person name="Martin F.M."/>
            <person name="Stajich J.E."/>
            <person name="Smith M.E."/>
            <person name="Bonito G."/>
            <person name="Spatafora J.W."/>
        </authorList>
    </citation>
    <scope>NUCLEOTIDE SEQUENCE [LARGE SCALE GENOMIC DNA]</scope>
    <source>
        <strain evidence="5 6">GMNB39</strain>
    </source>
</reference>
<feature type="compositionally biased region" description="Basic and acidic residues" evidence="4">
    <location>
        <begin position="288"/>
        <end position="305"/>
    </location>
</feature>
<organism evidence="5 6">
    <name type="scientific">Jimgerdemannia flammicorona</name>
    <dbReference type="NCBI Taxonomy" id="994334"/>
    <lineage>
        <taxon>Eukaryota</taxon>
        <taxon>Fungi</taxon>
        <taxon>Fungi incertae sedis</taxon>
        <taxon>Mucoromycota</taxon>
        <taxon>Mucoromycotina</taxon>
        <taxon>Endogonomycetes</taxon>
        <taxon>Endogonales</taxon>
        <taxon>Endogonaceae</taxon>
        <taxon>Jimgerdemannia</taxon>
    </lineage>
</organism>
<sequence length="358" mass="39462">MNENLEEMWRAVADTGTMQREPEIEWEEEEMEVEESVVLEGTVANTATMQRESESEWEEVEMVEEIVELEGTVAPTAARSFESSSHMRLDKIPRSTTGISSPVNKDILSSSLSTKSIVESPCYSPSMHPTSPALFEQPLLRTSSQHSHPTSPPQQKEQLSPYPQLHPSRMVLVVADGPYIDWPPRQDLKDEFPDLYEDFMTVLPFKDYTGGNGVLNLACRLPDTFVPPDLGPKIAGRAANDFDEKALPLPPRTQRRRGEFRRHGGTGVSEEGEDSTGEGTGVSEEGDDRTGEGTRVSEEGEDRTGEGTGVSEEGDDRTGEGTRVSEEGEDRTGEGTGEEGPEGENRSGEEEREGRSGW</sequence>
<feature type="compositionally biased region" description="Basic residues" evidence="4">
    <location>
        <begin position="253"/>
        <end position="264"/>
    </location>
</feature>
<keyword evidence="6" id="KW-1185">Reference proteome</keyword>
<dbReference type="Proteomes" id="UP000268093">
    <property type="component" value="Unassembled WGS sequence"/>
</dbReference>
<feature type="compositionally biased region" description="Low complexity" evidence="4">
    <location>
        <begin position="142"/>
        <end position="155"/>
    </location>
</feature>
<dbReference type="GO" id="GO:0031490">
    <property type="term" value="F:chromatin DNA binding"/>
    <property type="evidence" value="ECO:0007669"/>
    <property type="project" value="TreeGrafter"/>
</dbReference>
<dbReference type="GO" id="GO:0003712">
    <property type="term" value="F:transcription coregulator activity"/>
    <property type="evidence" value="ECO:0007669"/>
    <property type="project" value="TreeGrafter"/>
</dbReference>
<dbReference type="Gene3D" id="2.60.120.650">
    <property type="entry name" value="Cupin"/>
    <property type="match status" value="1"/>
</dbReference>
<evidence type="ECO:0000256" key="2">
    <source>
        <dbReference type="ARBA" id="ARBA00022723"/>
    </source>
</evidence>
<accession>A0A433D4P5</accession>
<dbReference type="GO" id="GO:0006357">
    <property type="term" value="P:regulation of transcription by RNA polymerase II"/>
    <property type="evidence" value="ECO:0007669"/>
    <property type="project" value="TreeGrafter"/>
</dbReference>
<dbReference type="PANTHER" id="PTHR12549">
    <property type="entry name" value="JMJC DOMAIN-CONTAINING HISTONE DEMETHYLATION PROTEIN"/>
    <property type="match status" value="1"/>
</dbReference>
<dbReference type="OrthoDB" id="1667110at2759"/>
<comment type="subcellular location">
    <subcellularLocation>
        <location evidence="1">Nucleus</location>
    </subcellularLocation>
</comment>
<dbReference type="AlphaFoldDB" id="A0A433D4P5"/>
<feature type="region of interest" description="Disordered" evidence="4">
    <location>
        <begin position="241"/>
        <end position="358"/>
    </location>
</feature>
<evidence type="ECO:0000256" key="4">
    <source>
        <dbReference type="SAM" id="MobiDB-lite"/>
    </source>
</evidence>
<evidence type="ECO:0000313" key="5">
    <source>
        <dbReference type="EMBL" id="RUP45816.1"/>
    </source>
</evidence>
<dbReference type="PANTHER" id="PTHR12549:SF38">
    <property type="entry name" value="JMJC DOMAIN-CONTAINING HISTONE DEMETHYLASE 2, ISOFORM A"/>
    <property type="match status" value="1"/>
</dbReference>
<dbReference type="GO" id="GO:0032454">
    <property type="term" value="F:histone H3K9 demethylase activity"/>
    <property type="evidence" value="ECO:0007669"/>
    <property type="project" value="InterPro"/>
</dbReference>
<dbReference type="GO" id="GO:0000118">
    <property type="term" value="C:histone deacetylase complex"/>
    <property type="evidence" value="ECO:0007669"/>
    <property type="project" value="TreeGrafter"/>
</dbReference>
<feature type="compositionally biased region" description="Basic and acidic residues" evidence="4">
    <location>
        <begin position="316"/>
        <end position="333"/>
    </location>
</feature>
<gene>
    <name evidence="5" type="ORF">BC936DRAFT_147698</name>
</gene>
<dbReference type="GO" id="GO:0046872">
    <property type="term" value="F:metal ion binding"/>
    <property type="evidence" value="ECO:0007669"/>
    <property type="project" value="UniProtKB-KW"/>
</dbReference>
<feature type="region of interest" description="Disordered" evidence="4">
    <location>
        <begin position="141"/>
        <end position="161"/>
    </location>
</feature>
<name>A0A433D4P5_9FUNG</name>
<feature type="region of interest" description="Disordered" evidence="4">
    <location>
        <begin position="80"/>
        <end position="105"/>
    </location>
</feature>
<evidence type="ECO:0000313" key="6">
    <source>
        <dbReference type="Proteomes" id="UP000268093"/>
    </source>
</evidence>
<evidence type="ECO:0000256" key="1">
    <source>
        <dbReference type="ARBA" id="ARBA00004123"/>
    </source>
</evidence>
<keyword evidence="2" id="KW-0479">Metal-binding</keyword>
<protein>
    <submittedName>
        <fullName evidence="5">Uncharacterized protein</fullName>
    </submittedName>
</protein>
<feature type="compositionally biased region" description="Basic and acidic residues" evidence="4">
    <location>
        <begin position="343"/>
        <end position="358"/>
    </location>
</feature>
<feature type="compositionally biased region" description="Polar residues" evidence="4">
    <location>
        <begin position="94"/>
        <end position="105"/>
    </location>
</feature>
<dbReference type="GO" id="GO:0000785">
    <property type="term" value="C:chromatin"/>
    <property type="evidence" value="ECO:0007669"/>
    <property type="project" value="TreeGrafter"/>
</dbReference>
<keyword evidence="3" id="KW-0539">Nucleus</keyword>
<proteinExistence type="predicted"/>
<dbReference type="InterPro" id="IPR045109">
    <property type="entry name" value="LSDs-like"/>
</dbReference>
<comment type="caution">
    <text evidence="5">The sequence shown here is derived from an EMBL/GenBank/DDBJ whole genome shotgun (WGS) entry which is preliminary data.</text>
</comment>
<evidence type="ECO:0000256" key="3">
    <source>
        <dbReference type="ARBA" id="ARBA00023242"/>
    </source>
</evidence>